<sequence length="391" mass="41019">MSGPRVSVGFLPLTDAAPVLLAQALHFDAAEGIGIDLVRVPNWSHLRDLLVLGQVDAAQMLAPVPVAMALGLGGLRAVVDALMVLSVNGNTLGVSRALAGQMRARGFGFDFADALAARDALAATGPIRLGVPFPFSTHMELVHRWVEGSALAADGRLAVRTVPPPLMAAALAAGEIDAFCVGEPWGSLAVEQGVGELLLPGAAIWGSAPEKVLAMRRDRAEERPDIAGALMRAVWRAAAWLETPDHRITAAELLAQPDFLDLAPETIERALSGQMVISPAGELRGVPRMIAFHGGAAGFPWRSQATWFARRLARRHGLDPGAAAAAGTAVWRSDLYRRHLGPAGADLPAASSRLEGAVRVLTAVASSRGRLILPPDGFFDGAIFDPEAAEC</sequence>
<keyword evidence="3" id="KW-1003">Cell membrane</keyword>
<dbReference type="Pfam" id="PF13379">
    <property type="entry name" value="NMT1_2"/>
    <property type="match status" value="1"/>
</dbReference>
<organism evidence="6 7">
    <name type="scientific">Rhodobacter calidifons</name>
    <dbReference type="NCBI Taxonomy" id="2715277"/>
    <lineage>
        <taxon>Bacteria</taxon>
        <taxon>Pseudomonadati</taxon>
        <taxon>Pseudomonadota</taxon>
        <taxon>Alphaproteobacteria</taxon>
        <taxon>Rhodobacterales</taxon>
        <taxon>Rhodobacter group</taxon>
        <taxon>Rhodobacter</taxon>
    </lineage>
</organism>
<dbReference type="InterPro" id="IPR044527">
    <property type="entry name" value="NrtA/CpmA_ABC-bd_dom"/>
</dbReference>
<evidence type="ECO:0000256" key="5">
    <source>
        <dbReference type="ARBA" id="ARBA00023136"/>
    </source>
</evidence>
<dbReference type="Gene3D" id="3.40.190.10">
    <property type="entry name" value="Periplasmic binding protein-like II"/>
    <property type="match status" value="2"/>
</dbReference>
<dbReference type="RefSeq" id="WP_166403648.1">
    <property type="nucleotide sequence ID" value="NZ_JAANHS010000009.1"/>
</dbReference>
<dbReference type="EMBL" id="JAANHS010000009">
    <property type="protein sequence ID" value="NHB77628.1"/>
    <property type="molecule type" value="Genomic_DNA"/>
</dbReference>
<name>A0ABX0G9U7_9RHOB</name>
<evidence type="ECO:0000256" key="4">
    <source>
        <dbReference type="ARBA" id="ARBA00022519"/>
    </source>
</evidence>
<dbReference type="CDD" id="cd13553">
    <property type="entry name" value="PBP2_NrtA_CpmA_like"/>
    <property type="match status" value="1"/>
</dbReference>
<keyword evidence="4" id="KW-0997">Cell inner membrane</keyword>
<keyword evidence="5" id="KW-0472">Membrane</keyword>
<keyword evidence="7" id="KW-1185">Reference proteome</keyword>
<dbReference type="Proteomes" id="UP001515660">
    <property type="component" value="Unassembled WGS sequence"/>
</dbReference>
<accession>A0ABX0G9U7</accession>
<dbReference type="SUPFAM" id="SSF53850">
    <property type="entry name" value="Periplasmic binding protein-like II"/>
    <property type="match status" value="1"/>
</dbReference>
<gene>
    <name evidence="6" type="ORF">G8O29_12930</name>
</gene>
<dbReference type="PANTHER" id="PTHR30024:SF43">
    <property type="entry name" value="BLL4572 PROTEIN"/>
    <property type="match status" value="1"/>
</dbReference>
<comment type="caution">
    <text evidence="6">The sequence shown here is derived from an EMBL/GenBank/DDBJ whole genome shotgun (WGS) entry which is preliminary data.</text>
</comment>
<keyword evidence="2" id="KW-0813">Transport</keyword>
<evidence type="ECO:0000313" key="7">
    <source>
        <dbReference type="Proteomes" id="UP001515660"/>
    </source>
</evidence>
<evidence type="ECO:0000256" key="1">
    <source>
        <dbReference type="ARBA" id="ARBA00004308"/>
    </source>
</evidence>
<reference evidence="6 7" key="1">
    <citation type="journal article" date="2022" name="Microorganisms">
        <title>Genome Sequence and Characterization of a Xanthorhodopsin-Containing, Aerobic Anoxygenic Phototrophic Rhodobacter Species, Isolated from Mesophilic Conditions at Yellowstone National Park.</title>
        <authorList>
            <person name="Kyndt J.A."/>
            <person name="Robertson S."/>
            <person name="Shoffstall I.B."/>
            <person name="Ramaley R.F."/>
            <person name="Meyer T.E."/>
        </authorList>
    </citation>
    <scope>NUCLEOTIDE SEQUENCE [LARGE SCALE GENOMIC DNA]</scope>
    <source>
        <strain evidence="6 7">M37P</strain>
    </source>
</reference>
<dbReference type="PANTHER" id="PTHR30024">
    <property type="entry name" value="ALIPHATIC SULFONATES-BINDING PROTEIN-RELATED"/>
    <property type="match status" value="1"/>
</dbReference>
<evidence type="ECO:0000256" key="3">
    <source>
        <dbReference type="ARBA" id="ARBA00022475"/>
    </source>
</evidence>
<protein>
    <submittedName>
        <fullName evidence="6">ABC transporter substrate-binding protein</fullName>
    </submittedName>
</protein>
<proteinExistence type="predicted"/>
<evidence type="ECO:0000256" key="2">
    <source>
        <dbReference type="ARBA" id="ARBA00022448"/>
    </source>
</evidence>
<evidence type="ECO:0000313" key="6">
    <source>
        <dbReference type="EMBL" id="NHB77628.1"/>
    </source>
</evidence>
<comment type="subcellular location">
    <subcellularLocation>
        <location evidence="1">Endomembrane system</location>
    </subcellularLocation>
</comment>